<keyword evidence="2" id="KW-0042">Antenna complex</keyword>
<dbReference type="InterPro" id="IPR004155">
    <property type="entry name" value="PBS_lyase_HEAT"/>
</dbReference>
<evidence type="ECO:0000256" key="4">
    <source>
        <dbReference type="ARBA" id="ARBA00023239"/>
    </source>
</evidence>
<keyword evidence="3" id="KW-0605">Phycobilisome</keyword>
<dbReference type="InterPro" id="IPR029052">
    <property type="entry name" value="Metallo-depent_PP-like"/>
</dbReference>
<dbReference type="Proteomes" id="UP000503129">
    <property type="component" value="Chromosome"/>
</dbReference>
<dbReference type="KEGG" id="bsen:DP114_13720"/>
<dbReference type="AlphaFoldDB" id="A0A856MI45"/>
<keyword evidence="6" id="KW-1185">Reference proteome</keyword>
<evidence type="ECO:0000313" key="5">
    <source>
        <dbReference type="EMBL" id="QDL08807.1"/>
    </source>
</evidence>
<dbReference type="EMBL" id="CP030118">
    <property type="protein sequence ID" value="QDL08807.1"/>
    <property type="molecule type" value="Genomic_DNA"/>
</dbReference>
<sequence length="611" mass="67877">MLRQLGTRLQKFGETPLLLKMLCSVFIGTGKIPPNLGMVFREFTQFCENKRLEGVLVTDESRQWWRRLLQHLALKMTQASESTEFQVAIPKQEAQDILKEFLQQQGYHQPWKALEWLDDLLKYHLIQLGTENKIEFKHQLIQEYYTAESLLKQLPHFSDDKLKREYLNYLQWTEPLALMLGLLEEEKQALRVVKLALEVDLKLVARLAGAVKPEFQVQTVALVVGLEVSQELKFELLSTTRSEHAISPLLQALNQKDSYVHRSAANALGNIVDSTAVTGLIQALKDEDSHVRRSAANALGNIGDSTAVTGLIQALNDEHFYVRRSAANALGKIGYFRAVTPLIQALNDEYFHVRWIAANALGKIENSTAVTPLIQALNDEDSHVRRSAANALGNIGDFRAVTPLIQALNDEYFHVLRSAANALGNIGNSTAVTGLIQALNDEPSSVRSSAANALGNIGNSTAVTGLIQALNDEHSSVRSSAADALGEIASPEKLPELTHLLSTTTKTYLLDTISKIQNRCKFYNYTLTQPPRPHPTPISISMTYILHLSDLHFGTLENADLWCSQLADDLKIGLDCSRLDVLILSGDIANKSTSEEYDAAKEFLDVRFVAS</sequence>
<dbReference type="GO" id="GO:0016491">
    <property type="term" value="F:oxidoreductase activity"/>
    <property type="evidence" value="ECO:0007669"/>
    <property type="project" value="TreeGrafter"/>
</dbReference>
<dbReference type="SMART" id="SM00567">
    <property type="entry name" value="EZ_HEAT"/>
    <property type="match status" value="8"/>
</dbReference>
<keyword evidence="4" id="KW-0456">Lyase</keyword>
<dbReference type="InterPro" id="IPR016024">
    <property type="entry name" value="ARM-type_fold"/>
</dbReference>
<dbReference type="GO" id="GO:0016829">
    <property type="term" value="F:lyase activity"/>
    <property type="evidence" value="ECO:0007669"/>
    <property type="project" value="UniProtKB-KW"/>
</dbReference>
<dbReference type="Gene3D" id="3.60.21.10">
    <property type="match status" value="1"/>
</dbReference>
<accession>A0A856MI45</accession>
<dbReference type="GO" id="GO:0030089">
    <property type="term" value="C:phycobilisome"/>
    <property type="evidence" value="ECO:0007669"/>
    <property type="project" value="UniProtKB-KW"/>
</dbReference>
<evidence type="ECO:0000313" key="6">
    <source>
        <dbReference type="Proteomes" id="UP000503129"/>
    </source>
</evidence>
<dbReference type="RefSeq" id="WP_171976332.1">
    <property type="nucleotide sequence ID" value="NZ_CAWOXK010000001.1"/>
</dbReference>
<organism evidence="5 6">
    <name type="scientific">Brasilonema sennae CENA114</name>
    <dbReference type="NCBI Taxonomy" id="415709"/>
    <lineage>
        <taxon>Bacteria</taxon>
        <taxon>Bacillati</taxon>
        <taxon>Cyanobacteriota</taxon>
        <taxon>Cyanophyceae</taxon>
        <taxon>Nostocales</taxon>
        <taxon>Scytonemataceae</taxon>
        <taxon>Brasilonema</taxon>
        <taxon>Bromeliae group (in: Brasilonema)</taxon>
    </lineage>
</organism>
<dbReference type="SUPFAM" id="SSF56300">
    <property type="entry name" value="Metallo-dependent phosphatases"/>
    <property type="match status" value="1"/>
</dbReference>
<comment type="similarity">
    <text evidence="1">Belongs to the CpcE/RpcE/PecE family.</text>
</comment>
<gene>
    <name evidence="5" type="ORF">DP114_13720</name>
</gene>
<dbReference type="InterPro" id="IPR011989">
    <property type="entry name" value="ARM-like"/>
</dbReference>
<name>A0A856MI45_9CYAN</name>
<dbReference type="Gene3D" id="1.25.10.10">
    <property type="entry name" value="Leucine-rich Repeat Variant"/>
    <property type="match status" value="3"/>
</dbReference>
<dbReference type="PANTHER" id="PTHR12697">
    <property type="entry name" value="PBS LYASE HEAT-LIKE PROTEIN"/>
    <property type="match status" value="1"/>
</dbReference>
<protein>
    <submittedName>
        <fullName evidence="5">Uncharacterized protein</fullName>
    </submittedName>
</protein>
<reference evidence="5 6" key="1">
    <citation type="submission" date="2018-06" db="EMBL/GenBank/DDBJ databases">
        <title>Comparative genomics of Brasilonema spp. strains.</title>
        <authorList>
            <person name="Alvarenga D.O."/>
            <person name="Fiore M.F."/>
            <person name="Varani A.M."/>
        </authorList>
    </citation>
    <scope>NUCLEOTIDE SEQUENCE [LARGE SCALE GENOMIC DNA]</scope>
    <source>
        <strain evidence="5 6">CENA114</strain>
    </source>
</reference>
<dbReference type="Pfam" id="PF03130">
    <property type="entry name" value="HEAT_PBS"/>
    <property type="match status" value="1"/>
</dbReference>
<dbReference type="SUPFAM" id="SSF48371">
    <property type="entry name" value="ARM repeat"/>
    <property type="match status" value="1"/>
</dbReference>
<dbReference type="PANTHER" id="PTHR12697:SF5">
    <property type="entry name" value="DEOXYHYPUSINE HYDROXYLASE"/>
    <property type="match status" value="1"/>
</dbReference>
<dbReference type="Pfam" id="PF13646">
    <property type="entry name" value="HEAT_2"/>
    <property type="match status" value="3"/>
</dbReference>
<evidence type="ECO:0000256" key="3">
    <source>
        <dbReference type="ARBA" id="ARBA00022738"/>
    </source>
</evidence>
<evidence type="ECO:0000256" key="1">
    <source>
        <dbReference type="ARBA" id="ARBA00009299"/>
    </source>
</evidence>
<evidence type="ECO:0000256" key="2">
    <source>
        <dbReference type="ARBA" id="ARBA00022549"/>
    </source>
</evidence>
<proteinExistence type="inferred from homology"/>